<dbReference type="Proteomes" id="UP000724149">
    <property type="component" value="Unassembled WGS sequence"/>
</dbReference>
<dbReference type="EMBL" id="JACSNR010000003">
    <property type="protein sequence ID" value="MBM6922921.1"/>
    <property type="molecule type" value="Genomic_DNA"/>
</dbReference>
<organism evidence="1 2">
    <name type="scientific">Hydrogenoanaerobacterium saccharovorans</name>
    <dbReference type="NCBI Taxonomy" id="474960"/>
    <lineage>
        <taxon>Bacteria</taxon>
        <taxon>Bacillati</taxon>
        <taxon>Bacillota</taxon>
        <taxon>Clostridia</taxon>
        <taxon>Eubacteriales</taxon>
        <taxon>Oscillospiraceae</taxon>
        <taxon>Hydrogenoanaerobacterium</taxon>
    </lineage>
</organism>
<evidence type="ECO:0000313" key="2">
    <source>
        <dbReference type="Proteomes" id="UP000724149"/>
    </source>
</evidence>
<reference evidence="1 2" key="1">
    <citation type="journal article" date="2021" name="Sci. Rep.">
        <title>The distribution of antibiotic resistance genes in chicken gut microbiota commensals.</title>
        <authorList>
            <person name="Juricova H."/>
            <person name="Matiasovicova J."/>
            <person name="Kubasova T."/>
            <person name="Cejkova D."/>
            <person name="Rychlik I."/>
        </authorList>
    </citation>
    <scope>NUCLEOTIDE SEQUENCE [LARGE SCALE GENOMIC DNA]</scope>
    <source>
        <strain evidence="1 2">An564</strain>
    </source>
</reference>
<evidence type="ECO:0000313" key="1">
    <source>
        <dbReference type="EMBL" id="MBM6922921.1"/>
    </source>
</evidence>
<name>A0ABS2GLP4_9FIRM</name>
<keyword evidence="2" id="KW-1185">Reference proteome</keyword>
<dbReference type="RefSeq" id="WP_204720116.1">
    <property type="nucleotide sequence ID" value="NZ_JACSNR010000003.1"/>
</dbReference>
<comment type="caution">
    <text evidence="1">The sequence shown here is derived from an EMBL/GenBank/DDBJ whole genome shotgun (WGS) entry which is preliminary data.</text>
</comment>
<gene>
    <name evidence="1" type="ORF">H9X81_04335</name>
</gene>
<proteinExistence type="predicted"/>
<sequence>MTEFPICRLKTRPQFDTLPVMKVTQYPLEPRDYKPFAQGLLAVDPQRLYIRLWAFETPPEPESRIICVLRDQQELRIEAGPQALEITLDGKPIEALLAHPFTGEDLQGKYWGWLAELPADLLGELTPGRQLRGNLYKRSDGKRPHTGSFYPMANPMEPLAAENDGVFVVCDF</sequence>
<accession>A0ABS2GLP4</accession>
<protein>
    <submittedName>
        <fullName evidence="1">Uncharacterized protein</fullName>
    </submittedName>
</protein>